<name>A0A0F9MRK1_9ZZZZ</name>
<protein>
    <recommendedName>
        <fullName evidence="3">DinB-like domain-containing protein</fullName>
    </recommendedName>
</protein>
<keyword evidence="1" id="KW-0472">Membrane</keyword>
<accession>A0A0F9MRK1</accession>
<evidence type="ECO:0000313" key="2">
    <source>
        <dbReference type="EMBL" id="KKN08299.1"/>
    </source>
</evidence>
<proteinExistence type="predicted"/>
<feature type="transmembrane region" description="Helical" evidence="1">
    <location>
        <begin position="45"/>
        <end position="66"/>
    </location>
</feature>
<evidence type="ECO:0008006" key="3">
    <source>
        <dbReference type="Google" id="ProtNLM"/>
    </source>
</evidence>
<dbReference type="EMBL" id="LAZR01004472">
    <property type="protein sequence ID" value="KKN08299.1"/>
    <property type="molecule type" value="Genomic_DNA"/>
</dbReference>
<gene>
    <name evidence="2" type="ORF">LCGC14_1058110</name>
</gene>
<evidence type="ECO:0000256" key="1">
    <source>
        <dbReference type="SAM" id="Phobius"/>
    </source>
</evidence>
<reference evidence="2" key="1">
    <citation type="journal article" date="2015" name="Nature">
        <title>Complex archaea that bridge the gap between prokaryotes and eukaryotes.</title>
        <authorList>
            <person name="Spang A."/>
            <person name="Saw J.H."/>
            <person name="Jorgensen S.L."/>
            <person name="Zaremba-Niedzwiedzka K."/>
            <person name="Martijn J."/>
            <person name="Lind A.E."/>
            <person name="van Eijk R."/>
            <person name="Schleper C."/>
            <person name="Guy L."/>
            <person name="Ettema T.J."/>
        </authorList>
    </citation>
    <scope>NUCLEOTIDE SEQUENCE</scope>
</reference>
<keyword evidence="1" id="KW-1133">Transmembrane helix</keyword>
<sequence length="69" mass="7846">MTIDEFFNPYDLEHIAAYKHLCDTGSWPEGFIPDSVDTRMESSPAWQIAIVAQLATCWVTHMSIMIGKK</sequence>
<keyword evidence="1" id="KW-0812">Transmembrane</keyword>
<organism evidence="2">
    <name type="scientific">marine sediment metagenome</name>
    <dbReference type="NCBI Taxonomy" id="412755"/>
    <lineage>
        <taxon>unclassified sequences</taxon>
        <taxon>metagenomes</taxon>
        <taxon>ecological metagenomes</taxon>
    </lineage>
</organism>
<dbReference type="AlphaFoldDB" id="A0A0F9MRK1"/>
<comment type="caution">
    <text evidence="2">The sequence shown here is derived from an EMBL/GenBank/DDBJ whole genome shotgun (WGS) entry which is preliminary data.</text>
</comment>